<dbReference type="VEuPathDB" id="FungiDB:SCHCODRAFT_02637878"/>
<dbReference type="OMA" id="QCGRNID"/>
<reference evidence="1 2" key="1">
    <citation type="journal article" date="2010" name="Nat. Biotechnol.">
        <title>Genome sequence of the model mushroom Schizophyllum commune.</title>
        <authorList>
            <person name="Ohm R.A."/>
            <person name="de Jong J.F."/>
            <person name="Lugones L.G."/>
            <person name="Aerts A."/>
            <person name="Kothe E."/>
            <person name="Stajich J.E."/>
            <person name="de Vries R.P."/>
            <person name="Record E."/>
            <person name="Levasseur A."/>
            <person name="Baker S.E."/>
            <person name="Bartholomew K.A."/>
            <person name="Coutinho P.M."/>
            <person name="Erdmann S."/>
            <person name="Fowler T.J."/>
            <person name="Gathman A.C."/>
            <person name="Lombard V."/>
            <person name="Henrissat B."/>
            <person name="Knabe N."/>
            <person name="Kuees U."/>
            <person name="Lilly W.W."/>
            <person name="Lindquist E."/>
            <person name="Lucas S."/>
            <person name="Magnuson J.K."/>
            <person name="Piumi F."/>
            <person name="Raudaskoski M."/>
            <person name="Salamov A."/>
            <person name="Schmutz J."/>
            <person name="Schwarze F.W.M.R."/>
            <person name="vanKuyk P.A."/>
            <person name="Horton J.S."/>
            <person name="Grigoriev I.V."/>
            <person name="Woesten H.A.B."/>
        </authorList>
    </citation>
    <scope>NUCLEOTIDE SEQUENCE [LARGE SCALE GENOMIC DNA]</scope>
    <source>
        <strain evidence="2">H4-8 / FGSC 9210</strain>
    </source>
</reference>
<dbReference type="Proteomes" id="UP000007431">
    <property type="component" value="Unassembled WGS sequence"/>
</dbReference>
<sequence>MNPYAQAGWYNPANPHSVNDRPWTPNAPAQPSIFGALPFAQPGSPQQFHSFTFTTLRPNILNSTVLGPRDKMYIAVVTDQPKPGFTLLHLADGKAFGVIQWGQRTIVEVRDIVRKQFAGDFLKLTGDGTSRFMEARGKTYTWVPKGEFLCLYTYGHSTPELMARVSRGRGIVTLEMSTRALQVGLMEVATLATVLMLSGRPLN</sequence>
<protein>
    <recommendedName>
        <fullName evidence="3">Phospholipid scramblase</fullName>
    </recommendedName>
</protein>
<dbReference type="eggNOG" id="ENOG502SPIU">
    <property type="taxonomic scope" value="Eukaryota"/>
</dbReference>
<evidence type="ECO:0000313" key="2">
    <source>
        <dbReference type="Proteomes" id="UP000007431"/>
    </source>
</evidence>
<dbReference type="OrthoDB" id="3191568at2759"/>
<proteinExistence type="predicted"/>
<dbReference type="GeneID" id="9590797"/>
<dbReference type="RefSeq" id="XP_003028846.1">
    <property type="nucleotide sequence ID" value="XM_003028800.1"/>
</dbReference>
<dbReference type="AlphaFoldDB" id="D8QD69"/>
<dbReference type="STRING" id="578458.D8QD69"/>
<organism evidence="2">
    <name type="scientific">Schizophyllum commune (strain H4-8 / FGSC 9210)</name>
    <name type="common">Split gill fungus</name>
    <dbReference type="NCBI Taxonomy" id="578458"/>
    <lineage>
        <taxon>Eukaryota</taxon>
        <taxon>Fungi</taxon>
        <taxon>Dikarya</taxon>
        <taxon>Basidiomycota</taxon>
        <taxon>Agaricomycotina</taxon>
        <taxon>Agaricomycetes</taxon>
        <taxon>Agaricomycetidae</taxon>
        <taxon>Agaricales</taxon>
        <taxon>Schizophyllaceae</taxon>
        <taxon>Schizophyllum</taxon>
    </lineage>
</organism>
<dbReference type="InParanoid" id="D8QD69"/>
<dbReference type="KEGG" id="scm:SCHCO_02637878"/>
<evidence type="ECO:0008006" key="3">
    <source>
        <dbReference type="Google" id="ProtNLM"/>
    </source>
</evidence>
<accession>D8QD69</accession>
<gene>
    <name evidence="1" type="ORF">SCHCODRAFT_60042</name>
</gene>
<dbReference type="EMBL" id="GL377310">
    <property type="protein sequence ID" value="EFI93943.1"/>
    <property type="molecule type" value="Genomic_DNA"/>
</dbReference>
<dbReference type="HOGENOM" id="CLU_098000_0_0_1"/>
<name>D8QD69_SCHCM</name>
<evidence type="ECO:0000313" key="1">
    <source>
        <dbReference type="EMBL" id="EFI93943.1"/>
    </source>
</evidence>
<keyword evidence="2" id="KW-1185">Reference proteome</keyword>